<dbReference type="PANTHER" id="PTHR39338:SF5">
    <property type="entry name" value="BLR6139 PROTEIN"/>
    <property type="match status" value="1"/>
</dbReference>
<proteinExistence type="predicted"/>
<feature type="non-terminal residue" evidence="1">
    <location>
        <position position="217"/>
    </location>
</feature>
<dbReference type="PANTHER" id="PTHR39338">
    <property type="entry name" value="BLL5662 PROTEIN-RELATED"/>
    <property type="match status" value="1"/>
</dbReference>
<protein>
    <submittedName>
        <fullName evidence="1">Uncharacterized protein</fullName>
    </submittedName>
</protein>
<dbReference type="AlphaFoldDB" id="A0A382Q0T6"/>
<dbReference type="EMBL" id="UINC01111181">
    <property type="protein sequence ID" value="SVC79204.1"/>
    <property type="molecule type" value="Genomic_DNA"/>
</dbReference>
<name>A0A382Q0T6_9ZZZZ</name>
<accession>A0A382Q0T6</accession>
<organism evidence="1">
    <name type="scientific">marine metagenome</name>
    <dbReference type="NCBI Taxonomy" id="408172"/>
    <lineage>
        <taxon>unclassified sequences</taxon>
        <taxon>metagenomes</taxon>
        <taxon>ecological metagenomes</taxon>
    </lineage>
</organism>
<gene>
    <name evidence="1" type="ORF">METZ01_LOCUS332058</name>
</gene>
<sequence length="217" mass="24987">MSSANQKESAAALEIRPYDLLFEDLALCREISANLVGFCRYLRMTGLSPGIGEQMDALRALEEVDLENEEVFKMALRTTLAKSVREQKIFDEHFYSFWYVWESAENLHQRFKAIKEEPAAAVVDERPKKQAFVSISDWLGGAETAEEKKEAAGYSPFETESERDFSTFQADELTEVMHLINEIGKTLATRFSRRTMNSKKRGRIDLRRTMRLSLRRG</sequence>
<reference evidence="1" key="1">
    <citation type="submission" date="2018-05" db="EMBL/GenBank/DDBJ databases">
        <authorList>
            <person name="Lanie J.A."/>
            <person name="Ng W.-L."/>
            <person name="Kazmierczak K.M."/>
            <person name="Andrzejewski T.M."/>
            <person name="Davidsen T.M."/>
            <person name="Wayne K.J."/>
            <person name="Tettelin H."/>
            <person name="Glass J.I."/>
            <person name="Rusch D."/>
            <person name="Podicherti R."/>
            <person name="Tsui H.-C.T."/>
            <person name="Winkler M.E."/>
        </authorList>
    </citation>
    <scope>NUCLEOTIDE SEQUENCE</scope>
</reference>
<evidence type="ECO:0000313" key="1">
    <source>
        <dbReference type="EMBL" id="SVC79204.1"/>
    </source>
</evidence>